<feature type="region of interest" description="Disordered" evidence="1">
    <location>
        <begin position="172"/>
        <end position="192"/>
    </location>
</feature>
<feature type="compositionally biased region" description="Basic and acidic residues" evidence="1">
    <location>
        <begin position="115"/>
        <end position="124"/>
    </location>
</feature>
<evidence type="ECO:0000313" key="2">
    <source>
        <dbReference type="EMBL" id="KAG2216612.1"/>
    </source>
</evidence>
<proteinExistence type="predicted"/>
<dbReference type="OrthoDB" id="3056903at2759"/>
<dbReference type="EMBL" id="JAEPRB010000381">
    <property type="protein sequence ID" value="KAG2216612.1"/>
    <property type="molecule type" value="Genomic_DNA"/>
</dbReference>
<reference evidence="2 3" key="1">
    <citation type="submission" date="2020-12" db="EMBL/GenBank/DDBJ databases">
        <title>Metabolic potential, ecology and presence of endohyphal bacteria is reflected in genomic diversity of Mucoromycotina.</title>
        <authorList>
            <person name="Muszewska A."/>
            <person name="Okrasinska A."/>
            <person name="Steczkiewicz K."/>
            <person name="Drgas O."/>
            <person name="Orlowska M."/>
            <person name="Perlinska-Lenart U."/>
            <person name="Aleksandrzak-Piekarczyk T."/>
            <person name="Szatraj K."/>
            <person name="Zielenkiewicz U."/>
            <person name="Pilsyk S."/>
            <person name="Malc E."/>
            <person name="Mieczkowski P."/>
            <person name="Kruszewska J.S."/>
            <person name="Biernat P."/>
            <person name="Pawlowska J."/>
        </authorList>
    </citation>
    <scope>NUCLEOTIDE SEQUENCE [LARGE SCALE GENOMIC DNA]</scope>
    <source>
        <strain evidence="2 3">CBS 142.35</strain>
    </source>
</reference>
<feature type="region of interest" description="Disordered" evidence="1">
    <location>
        <begin position="97"/>
        <end position="158"/>
    </location>
</feature>
<organism evidence="2 3">
    <name type="scientific">Circinella minor</name>
    <dbReference type="NCBI Taxonomy" id="1195481"/>
    <lineage>
        <taxon>Eukaryota</taxon>
        <taxon>Fungi</taxon>
        <taxon>Fungi incertae sedis</taxon>
        <taxon>Mucoromycota</taxon>
        <taxon>Mucoromycotina</taxon>
        <taxon>Mucoromycetes</taxon>
        <taxon>Mucorales</taxon>
        <taxon>Lichtheimiaceae</taxon>
        <taxon>Circinella</taxon>
    </lineage>
</organism>
<dbReference type="Proteomes" id="UP000646827">
    <property type="component" value="Unassembled WGS sequence"/>
</dbReference>
<evidence type="ECO:0008006" key="4">
    <source>
        <dbReference type="Google" id="ProtNLM"/>
    </source>
</evidence>
<name>A0A8H7RUT4_9FUNG</name>
<evidence type="ECO:0000313" key="3">
    <source>
        <dbReference type="Proteomes" id="UP000646827"/>
    </source>
</evidence>
<sequence length="363" mass="42140">MTIFQNTVSMILKEFPKVKNWINWWTQPINAAMIFRSHEVLQPELQDHHIRISNGTESFHRDLYRIVQTKQSILDTLPHIFSYLKNDAANFERVDKGTNSKNISKNNNNNSNDNNIDHDNHDNNDNSSNSNSKCMDNTATIGYENNNKSKMETDSDNDMDNEQLLKEAVQNKNKKIQDENQNQDSDDGQEDEASVISGLYSPASDGNHGWRAAAYNLYGDESAWKKIKEGMEVKRLQEIDYFKTIFDSQEVYELMEILKLRGDYNINSDDYFRFDSYSQLLAELCNIAVIVYSDTGFQDCTYLPFLSDPRGFNESDNLPVPCILYLKGNHILNVQFIHNNNYKVYFKAFTWPPVVSNTYYSQR</sequence>
<comment type="caution">
    <text evidence="2">The sequence shown here is derived from an EMBL/GenBank/DDBJ whole genome shotgun (WGS) entry which is preliminary data.</text>
</comment>
<evidence type="ECO:0000256" key="1">
    <source>
        <dbReference type="SAM" id="MobiDB-lite"/>
    </source>
</evidence>
<dbReference type="AlphaFoldDB" id="A0A8H7RUT4"/>
<feature type="compositionally biased region" description="Low complexity" evidence="1">
    <location>
        <begin position="99"/>
        <end position="114"/>
    </location>
</feature>
<protein>
    <recommendedName>
        <fullName evidence="4">OTU domain-containing protein</fullName>
    </recommendedName>
</protein>
<gene>
    <name evidence="2" type="ORF">INT45_000412</name>
</gene>
<accession>A0A8H7RUT4</accession>
<keyword evidence="3" id="KW-1185">Reference proteome</keyword>
<feature type="compositionally biased region" description="Polar residues" evidence="1">
    <location>
        <begin position="133"/>
        <end position="146"/>
    </location>
</feature>